<comment type="caution">
    <text evidence="4">The sequence shown here is derived from an EMBL/GenBank/DDBJ whole genome shotgun (WGS) entry which is preliminary data.</text>
</comment>
<evidence type="ECO:0000256" key="1">
    <source>
        <dbReference type="SAM" id="MobiDB-lite"/>
    </source>
</evidence>
<keyword evidence="5" id="KW-1185">Reference proteome</keyword>
<dbReference type="GO" id="GO:0004222">
    <property type="term" value="F:metalloendopeptidase activity"/>
    <property type="evidence" value="ECO:0007669"/>
    <property type="project" value="TreeGrafter"/>
</dbReference>
<dbReference type="PANTHER" id="PTHR21666:SF270">
    <property type="entry name" value="MUREIN HYDROLASE ACTIVATOR ENVC"/>
    <property type="match status" value="1"/>
</dbReference>
<dbReference type="RefSeq" id="WP_199018316.1">
    <property type="nucleotide sequence ID" value="NZ_JAELUP010000013.1"/>
</dbReference>
<protein>
    <submittedName>
        <fullName evidence="4">Peptidoglycan DD-metalloendopeptidase family protein</fullName>
    </submittedName>
</protein>
<dbReference type="InterPro" id="IPR016047">
    <property type="entry name" value="M23ase_b-sheet_dom"/>
</dbReference>
<reference evidence="4" key="1">
    <citation type="submission" date="2020-12" db="EMBL/GenBank/DDBJ databases">
        <authorList>
            <person name="Huq M.A."/>
        </authorList>
    </citation>
    <scope>NUCLEOTIDE SEQUENCE</scope>
    <source>
        <strain evidence="4">MAHUQ-46</strain>
    </source>
</reference>
<accession>A0A934J3E9</accession>
<feature type="domain" description="M23ase beta-sheet core" evidence="3">
    <location>
        <begin position="212"/>
        <end position="304"/>
    </location>
</feature>
<evidence type="ECO:0000313" key="5">
    <source>
        <dbReference type="Proteomes" id="UP000640274"/>
    </source>
</evidence>
<name>A0A934J3E9_9BACL</name>
<feature type="signal peptide" evidence="2">
    <location>
        <begin position="1"/>
        <end position="21"/>
    </location>
</feature>
<evidence type="ECO:0000259" key="3">
    <source>
        <dbReference type="Pfam" id="PF01551"/>
    </source>
</evidence>
<dbReference type="Pfam" id="PF01551">
    <property type="entry name" value="Peptidase_M23"/>
    <property type="match status" value="1"/>
</dbReference>
<dbReference type="Gene3D" id="2.70.70.10">
    <property type="entry name" value="Glucose Permease (Domain IIA)"/>
    <property type="match status" value="1"/>
</dbReference>
<proteinExistence type="predicted"/>
<dbReference type="AlphaFoldDB" id="A0A934J3E9"/>
<evidence type="ECO:0000313" key="4">
    <source>
        <dbReference type="EMBL" id="MBJ6360768.1"/>
    </source>
</evidence>
<dbReference type="PANTHER" id="PTHR21666">
    <property type="entry name" value="PEPTIDASE-RELATED"/>
    <property type="match status" value="1"/>
</dbReference>
<feature type="region of interest" description="Disordered" evidence="1">
    <location>
        <begin position="21"/>
        <end position="44"/>
    </location>
</feature>
<dbReference type="SUPFAM" id="SSF51261">
    <property type="entry name" value="Duplicated hybrid motif"/>
    <property type="match status" value="1"/>
</dbReference>
<feature type="chain" id="PRO_5039479951" evidence="2">
    <location>
        <begin position="22"/>
        <end position="331"/>
    </location>
</feature>
<dbReference type="InterPro" id="IPR050570">
    <property type="entry name" value="Cell_wall_metabolism_enzyme"/>
</dbReference>
<sequence length="331" mass="37045">MKKLMLMVVAATILLSGCGGGVNRNAPEPDKETTINTKTEEEEERTMRYKTEEIAQALLDQDYEGIYGQLSSDFKEQFTLEKFRDTIGGLLKDVTAWTAASTLKLNEFNYYTWIDQTGAFGLKLGSLPDDEIVSLQIIPLQQFPATDSAKTKHEYALPFKNEWFVFWGGENVLANYHYEYDVQRYAYDLIQVKDDYSYNGDPTKNESYYAFGQEIVAPREGTVVRVVNDIEDNEPVGTMNADHPEGNVVVIDHGDGEYSFLAHMKKGSVVVNVGDHVQKGDLLGLCGNSGNSSEAHLHFQVSDNPDLFEGTAIRVNWENGLSPKQGETLKP</sequence>
<dbReference type="InterPro" id="IPR011055">
    <property type="entry name" value="Dup_hybrid_motif"/>
</dbReference>
<keyword evidence="2" id="KW-0732">Signal</keyword>
<dbReference type="Proteomes" id="UP000640274">
    <property type="component" value="Unassembled WGS sequence"/>
</dbReference>
<gene>
    <name evidence="4" type="ORF">JFN88_05455</name>
</gene>
<dbReference type="EMBL" id="JAELUP010000013">
    <property type="protein sequence ID" value="MBJ6360768.1"/>
    <property type="molecule type" value="Genomic_DNA"/>
</dbReference>
<organism evidence="4 5">
    <name type="scientific">Paenibacillus roseus</name>
    <dbReference type="NCBI Taxonomy" id="2798579"/>
    <lineage>
        <taxon>Bacteria</taxon>
        <taxon>Bacillati</taxon>
        <taxon>Bacillota</taxon>
        <taxon>Bacilli</taxon>
        <taxon>Bacillales</taxon>
        <taxon>Paenibacillaceae</taxon>
        <taxon>Paenibacillus</taxon>
    </lineage>
</organism>
<dbReference type="PROSITE" id="PS51257">
    <property type="entry name" value="PROKAR_LIPOPROTEIN"/>
    <property type="match status" value="1"/>
</dbReference>
<evidence type="ECO:0000256" key="2">
    <source>
        <dbReference type="SAM" id="SignalP"/>
    </source>
</evidence>
<dbReference type="CDD" id="cd12797">
    <property type="entry name" value="M23_peptidase"/>
    <property type="match status" value="1"/>
</dbReference>